<proteinExistence type="predicted"/>
<sequence length="116" mass="12563">MPTTCAYCAITPHDEQCLSPRDDGTALCTRPRGHDGPHVACGHAGHERSTWGPTMADVARDLFQHAAEQNQAITRARDYLTACAHDPHGEHCTPRTPCPHDTAEEALARLNGRDAA</sequence>
<dbReference type="RefSeq" id="WP_249481221.1">
    <property type="nucleotide sequence ID" value="NZ_CP097219.1"/>
</dbReference>
<reference evidence="1" key="1">
    <citation type="submission" date="2022-05" db="EMBL/GenBank/DDBJ databases">
        <title>Genomic analysis of Brachybacterium sp. CBA3104.</title>
        <authorList>
            <person name="Roh S.W."/>
            <person name="Kim Y.B."/>
            <person name="Kim Y."/>
        </authorList>
    </citation>
    <scope>NUCLEOTIDE SEQUENCE</scope>
    <source>
        <strain evidence="1">CBA3104</strain>
        <plasmid evidence="1">pCBA3104-01</plasmid>
    </source>
</reference>
<evidence type="ECO:0000313" key="2">
    <source>
        <dbReference type="Proteomes" id="UP001055868"/>
    </source>
</evidence>
<evidence type="ECO:0000313" key="1">
    <source>
        <dbReference type="EMBL" id="UQN31797.1"/>
    </source>
</evidence>
<accession>A0ABY4NB77</accession>
<keyword evidence="1" id="KW-0614">Plasmid</keyword>
<protein>
    <submittedName>
        <fullName evidence="1">Uncharacterized protein</fullName>
    </submittedName>
</protein>
<organism evidence="1 2">
    <name type="scientific">Brachybacterium kimchii</name>
    <dbReference type="NCBI Taxonomy" id="2942909"/>
    <lineage>
        <taxon>Bacteria</taxon>
        <taxon>Bacillati</taxon>
        <taxon>Actinomycetota</taxon>
        <taxon>Actinomycetes</taxon>
        <taxon>Micrococcales</taxon>
        <taxon>Dermabacteraceae</taxon>
        <taxon>Brachybacterium</taxon>
    </lineage>
</organism>
<dbReference type="EMBL" id="CP097219">
    <property type="protein sequence ID" value="UQN31797.1"/>
    <property type="molecule type" value="Genomic_DNA"/>
</dbReference>
<gene>
    <name evidence="1" type="ORF">M4486_19600</name>
</gene>
<keyword evidence="2" id="KW-1185">Reference proteome</keyword>
<geneLocation type="plasmid" evidence="1 2">
    <name>pCBA3104-01</name>
</geneLocation>
<name>A0ABY4NB77_9MICO</name>
<dbReference type="Proteomes" id="UP001055868">
    <property type="component" value="Plasmid pCBA3104-01"/>
</dbReference>